<keyword evidence="3 9" id="KW-0808">Transferase</keyword>
<keyword evidence="2 9" id="KW-0489">Methyltransferase</keyword>
<comment type="caution">
    <text evidence="9">The sequence shown here is derived from an EMBL/GenBank/DDBJ whole genome shotgun (WGS) entry which is preliminary data.</text>
</comment>
<evidence type="ECO:0000256" key="6">
    <source>
        <dbReference type="PIRSR" id="PIRSR036426-1"/>
    </source>
</evidence>
<dbReference type="PANTHER" id="PTHR45790:SF3">
    <property type="entry name" value="S-ADENOSYL-L-METHIONINE-DEPENDENT UROPORPHYRINOGEN III METHYLTRANSFERASE, CHLOROPLASTIC"/>
    <property type="match status" value="1"/>
</dbReference>
<feature type="active site" description="Proton acceptor" evidence="6">
    <location>
        <position position="213"/>
    </location>
</feature>
<dbReference type="GO" id="GO:0051287">
    <property type="term" value="F:NAD binding"/>
    <property type="evidence" value="ECO:0007669"/>
    <property type="project" value="InterPro"/>
</dbReference>
<dbReference type="GO" id="GO:0032259">
    <property type="term" value="P:methylation"/>
    <property type="evidence" value="ECO:0007669"/>
    <property type="project" value="UniProtKB-KW"/>
</dbReference>
<evidence type="ECO:0000256" key="5">
    <source>
        <dbReference type="ARBA" id="ARBA00023244"/>
    </source>
</evidence>
<evidence type="ECO:0000256" key="2">
    <source>
        <dbReference type="ARBA" id="ARBA00022603"/>
    </source>
</evidence>
<gene>
    <name evidence="9" type="ORF">DFR70_10582</name>
</gene>
<organism evidence="9 10">
    <name type="scientific">Nocardia tenerifensis</name>
    <dbReference type="NCBI Taxonomy" id="228006"/>
    <lineage>
        <taxon>Bacteria</taxon>
        <taxon>Bacillati</taxon>
        <taxon>Actinomycetota</taxon>
        <taxon>Actinomycetes</taxon>
        <taxon>Mycobacteriales</taxon>
        <taxon>Nocardiaceae</taxon>
        <taxon>Nocardia</taxon>
    </lineage>
</organism>
<dbReference type="Pfam" id="PF13241">
    <property type="entry name" value="NAD_binding_7"/>
    <property type="match status" value="1"/>
</dbReference>
<dbReference type="PIRSF" id="PIRSF036426">
    <property type="entry name" value="Sirohaem_synth"/>
    <property type="match status" value="1"/>
</dbReference>
<dbReference type="InterPro" id="IPR000878">
    <property type="entry name" value="4pyrrol_Mease"/>
</dbReference>
<keyword evidence="4" id="KW-0949">S-adenosyl-L-methionine</keyword>
<dbReference type="InterPro" id="IPR035996">
    <property type="entry name" value="4pyrrol_Methylase_sf"/>
</dbReference>
<dbReference type="GO" id="GO:0009236">
    <property type="term" value="P:cobalamin biosynthetic process"/>
    <property type="evidence" value="ECO:0007669"/>
    <property type="project" value="InterPro"/>
</dbReference>
<dbReference type="SUPFAM" id="SSF53790">
    <property type="entry name" value="Tetrapyrrole methylase"/>
    <property type="match status" value="1"/>
</dbReference>
<dbReference type="GO" id="GO:0019354">
    <property type="term" value="P:siroheme biosynthetic process"/>
    <property type="evidence" value="ECO:0007669"/>
    <property type="project" value="InterPro"/>
</dbReference>
<dbReference type="FunFam" id="3.40.1010.10:FF:000003">
    <property type="entry name" value="Putative Uroporphyrinogen-III C-methyltransferase"/>
    <property type="match status" value="1"/>
</dbReference>
<dbReference type="SUPFAM" id="SSF51735">
    <property type="entry name" value="NAD(P)-binding Rossmann-fold domains"/>
    <property type="match status" value="1"/>
</dbReference>
<keyword evidence="5" id="KW-0627">Porphyrin biosynthesis</keyword>
<dbReference type="CDD" id="cd11642">
    <property type="entry name" value="SUMT"/>
    <property type="match status" value="1"/>
</dbReference>
<dbReference type="NCBIfam" id="NF004790">
    <property type="entry name" value="PRK06136.1"/>
    <property type="match status" value="1"/>
</dbReference>
<dbReference type="InterPro" id="IPR014777">
    <property type="entry name" value="4pyrrole_Mease_sub1"/>
</dbReference>
<keyword evidence="10" id="KW-1185">Reference proteome</keyword>
<feature type="domain" description="Tetrapyrrole methylase" evidence="8">
    <location>
        <begin position="183"/>
        <end position="394"/>
    </location>
</feature>
<dbReference type="Proteomes" id="UP000247569">
    <property type="component" value="Unassembled WGS sequence"/>
</dbReference>
<protein>
    <recommendedName>
        <fullName evidence="1">uroporphyrinogen-III C-methyltransferase</fullName>
        <ecNumber evidence="1">2.1.1.107</ecNumber>
    </recommendedName>
</protein>
<feature type="region of interest" description="Disordered" evidence="7">
    <location>
        <begin position="1"/>
        <end position="21"/>
    </location>
</feature>
<dbReference type="Pfam" id="PF00590">
    <property type="entry name" value="TP_methylase"/>
    <property type="match status" value="1"/>
</dbReference>
<dbReference type="NCBIfam" id="TIGR01469">
    <property type="entry name" value="cobA_cysG_Cterm"/>
    <property type="match status" value="1"/>
</dbReference>
<dbReference type="InterPro" id="IPR050161">
    <property type="entry name" value="Siro_Cobalamin_biosynth"/>
</dbReference>
<dbReference type="InterPro" id="IPR012409">
    <property type="entry name" value="Sirohaem_synth"/>
</dbReference>
<reference evidence="9 10" key="1">
    <citation type="submission" date="2018-05" db="EMBL/GenBank/DDBJ databases">
        <title>Genomic Encyclopedia of Type Strains, Phase IV (KMG-IV): sequencing the most valuable type-strain genomes for metagenomic binning, comparative biology and taxonomic classification.</title>
        <authorList>
            <person name="Goeker M."/>
        </authorList>
    </citation>
    <scope>NUCLEOTIDE SEQUENCE [LARGE SCALE GENOMIC DNA]</scope>
    <source>
        <strain evidence="9 10">DSM 44704</strain>
    </source>
</reference>
<dbReference type="EC" id="2.1.1.107" evidence="1"/>
<evidence type="ECO:0000313" key="10">
    <source>
        <dbReference type="Proteomes" id="UP000247569"/>
    </source>
</evidence>
<sequence>MSNTSDHTDDQAVSSAAPQEGDPNYLVGLDLDGRRVVVVGGGTVAQRRLGLLIASGADVHVISREVTPAVEGMATSGQITVVLRAYADGDLDGAWYAIACTDEPETNAAVVAEATRRRIFCVRADIARLGTAVTPATARYDGMTLGVLAGGQHRRSAAVRNALLEAMQSGVVTDDSTPITPGVALVGGGPGDPDLITVRGRRLLGRADLVVADRLAPPELLAELGPDVEVIDAAKIPYGRAMAQDAINAALIEGAKAGKFVVRLKGGDPYVFGRGFEELEACVDAGIPVTVVPGITSPISVPAAAGIPVTHRGVTHEFVVVSGHVAPDHPDSLVDWPALARLRGTLVLMMAVERIEQFATVLIDNGRAASTPATVIQEGTLRTQRVLRADLGTVAARVRDEGIRPPAIVVIGPTAGFAVEPHTS</sequence>
<dbReference type="InterPro" id="IPR006366">
    <property type="entry name" value="CobA/CysG_C"/>
</dbReference>
<proteinExistence type="predicted"/>
<evidence type="ECO:0000313" key="9">
    <source>
        <dbReference type="EMBL" id="PXX63900.1"/>
    </source>
</evidence>
<name>A0A318K449_9NOCA</name>
<feature type="compositionally biased region" description="Basic and acidic residues" evidence="7">
    <location>
        <begin position="1"/>
        <end position="10"/>
    </location>
</feature>
<evidence type="ECO:0000256" key="4">
    <source>
        <dbReference type="ARBA" id="ARBA00022691"/>
    </source>
</evidence>
<evidence type="ECO:0000256" key="3">
    <source>
        <dbReference type="ARBA" id="ARBA00022679"/>
    </source>
</evidence>
<feature type="active site" description="Proton donor" evidence="6">
    <location>
        <position position="235"/>
    </location>
</feature>
<dbReference type="GO" id="GO:0051266">
    <property type="term" value="F:sirohydrochlorin ferrochelatase activity"/>
    <property type="evidence" value="ECO:0007669"/>
    <property type="project" value="InterPro"/>
</dbReference>
<evidence type="ECO:0000256" key="7">
    <source>
        <dbReference type="SAM" id="MobiDB-lite"/>
    </source>
</evidence>
<dbReference type="AlphaFoldDB" id="A0A318K449"/>
<dbReference type="GO" id="GO:0043115">
    <property type="term" value="F:precorrin-2 dehydrogenase activity"/>
    <property type="evidence" value="ECO:0007669"/>
    <property type="project" value="InterPro"/>
</dbReference>
<dbReference type="Gene3D" id="3.40.50.720">
    <property type="entry name" value="NAD(P)-binding Rossmann-like Domain"/>
    <property type="match status" value="1"/>
</dbReference>
<dbReference type="EMBL" id="QJKF01000005">
    <property type="protein sequence ID" value="PXX63900.1"/>
    <property type="molecule type" value="Genomic_DNA"/>
</dbReference>
<accession>A0A318K449</accession>
<evidence type="ECO:0000256" key="1">
    <source>
        <dbReference type="ARBA" id="ARBA00012162"/>
    </source>
</evidence>
<dbReference type="PANTHER" id="PTHR45790">
    <property type="entry name" value="SIROHEME SYNTHASE-RELATED"/>
    <property type="match status" value="1"/>
</dbReference>
<dbReference type="InterPro" id="IPR014776">
    <property type="entry name" value="4pyrrole_Mease_sub2"/>
</dbReference>
<evidence type="ECO:0000259" key="8">
    <source>
        <dbReference type="Pfam" id="PF00590"/>
    </source>
</evidence>
<dbReference type="Gene3D" id="3.30.950.10">
    <property type="entry name" value="Methyltransferase, Cobalt-precorrin-4 Transmethylase, Domain 2"/>
    <property type="match status" value="1"/>
</dbReference>
<dbReference type="GO" id="GO:0004851">
    <property type="term" value="F:uroporphyrin-III C-methyltransferase activity"/>
    <property type="evidence" value="ECO:0007669"/>
    <property type="project" value="UniProtKB-EC"/>
</dbReference>
<dbReference type="InterPro" id="IPR036291">
    <property type="entry name" value="NAD(P)-bd_dom_sf"/>
</dbReference>
<dbReference type="Gene3D" id="3.40.1010.10">
    <property type="entry name" value="Cobalt-precorrin-4 Transmethylase, Domain 1"/>
    <property type="match status" value="1"/>
</dbReference>